<evidence type="ECO:0000256" key="1">
    <source>
        <dbReference type="ARBA" id="ARBA00004651"/>
    </source>
</evidence>
<dbReference type="InterPro" id="IPR020846">
    <property type="entry name" value="MFS_dom"/>
</dbReference>
<dbReference type="SUPFAM" id="SSF103473">
    <property type="entry name" value="MFS general substrate transporter"/>
    <property type="match status" value="2"/>
</dbReference>
<dbReference type="InterPro" id="IPR004638">
    <property type="entry name" value="EmrB-like"/>
</dbReference>
<evidence type="ECO:0000259" key="8">
    <source>
        <dbReference type="PROSITE" id="PS50850"/>
    </source>
</evidence>
<dbReference type="Gene3D" id="1.20.1720.10">
    <property type="entry name" value="Multidrug resistance protein D"/>
    <property type="match status" value="1"/>
</dbReference>
<sequence length="466" mass="48808">MFMSLLDATIVNVALPSIETQLNASSAVLSWIVSGYALALGLTLIPAGRLGDRYGHKWVYFTGIALFTLASLACGVASSGTSLVVFRVLQGFAGGIFVPGVVATIQILFPPQARGKAFGILGAAIGLSSALGPVIGGLIFQFFGEENGWRLVFLVNIPVGIITLVAAWKLLPADRAQRADTKKFGIDPVGILLVSAGFVALLVPLIQGESQGWPAWTFATLALGVALLVAFGFWETAYTNRGLEPLVPPSLFRYKAFSGGVTLSLVYFAAFTSIFFTITILWQSGLGHSPLQSGLVALPFAFGTIITSSQSSKIVPRLGRNILVIGATLVAIGLFWTWLVLRNTAPLELTNWMLLAPLFIAGIGNGLFIAPNLSFIVATVESSYAGTASAVISALQRVGSAVGIAVIGSVLFGTLEINGNSRLAVATGFTNAAAAAMLVSALFCVAALMLVFLLPRRAERAGARRG</sequence>
<dbReference type="GO" id="GO:0005886">
    <property type="term" value="C:plasma membrane"/>
    <property type="evidence" value="ECO:0007669"/>
    <property type="project" value="UniProtKB-SubCell"/>
</dbReference>
<feature type="domain" description="Major facilitator superfamily (MFS) profile" evidence="8">
    <location>
        <begin position="1"/>
        <end position="458"/>
    </location>
</feature>
<feature type="transmembrane region" description="Helical" evidence="7">
    <location>
        <begin position="432"/>
        <end position="455"/>
    </location>
</feature>
<dbReference type="Proteomes" id="UP000268084">
    <property type="component" value="Chromosome"/>
</dbReference>
<dbReference type="InterPro" id="IPR011701">
    <property type="entry name" value="MFS"/>
</dbReference>
<feature type="transmembrane region" description="Helical" evidence="7">
    <location>
        <begin position="390"/>
        <end position="412"/>
    </location>
</feature>
<dbReference type="NCBIfam" id="TIGR00711">
    <property type="entry name" value="efflux_EmrB"/>
    <property type="match status" value="1"/>
</dbReference>
<reference evidence="9 10" key="2">
    <citation type="submission" date="2018-12" db="EMBL/GenBank/DDBJ databases">
        <title>Nakamurella antarcticus sp. nov., isolated from Antarctica South Shetland Islands soil.</title>
        <authorList>
            <person name="Peng F."/>
        </authorList>
    </citation>
    <scope>NUCLEOTIDE SEQUENCE [LARGE SCALE GENOMIC DNA]</scope>
    <source>
        <strain evidence="9 10">S14-144</strain>
    </source>
</reference>
<evidence type="ECO:0000256" key="2">
    <source>
        <dbReference type="ARBA" id="ARBA00022448"/>
    </source>
</evidence>
<evidence type="ECO:0000256" key="3">
    <source>
        <dbReference type="ARBA" id="ARBA00022475"/>
    </source>
</evidence>
<dbReference type="CDD" id="cd17321">
    <property type="entry name" value="MFS_MMR_MDR_like"/>
    <property type="match status" value="1"/>
</dbReference>
<dbReference type="KEGG" id="nak:EH165_08545"/>
<dbReference type="OrthoDB" id="7375466at2"/>
<feature type="transmembrane region" description="Helical" evidence="7">
    <location>
        <begin position="149"/>
        <end position="168"/>
    </location>
</feature>
<name>A0A3G8ZRS3_9ACTN</name>
<dbReference type="AlphaFoldDB" id="A0A3G8ZRS3"/>
<dbReference type="PROSITE" id="PS50850">
    <property type="entry name" value="MFS"/>
    <property type="match status" value="1"/>
</dbReference>
<dbReference type="PANTHER" id="PTHR42718">
    <property type="entry name" value="MAJOR FACILITATOR SUPERFAMILY MULTIDRUG TRANSPORTER MFSC"/>
    <property type="match status" value="1"/>
</dbReference>
<dbReference type="InterPro" id="IPR036259">
    <property type="entry name" value="MFS_trans_sf"/>
</dbReference>
<protein>
    <submittedName>
        <fullName evidence="9">DHA2 family efflux MFS transporter permease subunit</fullName>
    </submittedName>
</protein>
<accession>A0A3G8ZRS3</accession>
<dbReference type="Gene3D" id="1.20.1250.20">
    <property type="entry name" value="MFS general substrate transporter like domains"/>
    <property type="match status" value="1"/>
</dbReference>
<feature type="transmembrane region" description="Helical" evidence="7">
    <location>
        <begin position="321"/>
        <end position="341"/>
    </location>
</feature>
<keyword evidence="2" id="KW-0813">Transport</keyword>
<keyword evidence="5 7" id="KW-1133">Transmembrane helix</keyword>
<keyword evidence="6 7" id="KW-0472">Membrane</keyword>
<organism evidence="9 10">
    <name type="scientific">Nakamurella antarctica</name>
    <dbReference type="NCBI Taxonomy" id="1902245"/>
    <lineage>
        <taxon>Bacteria</taxon>
        <taxon>Bacillati</taxon>
        <taxon>Actinomycetota</taxon>
        <taxon>Actinomycetes</taxon>
        <taxon>Nakamurellales</taxon>
        <taxon>Nakamurellaceae</taxon>
        <taxon>Nakamurella</taxon>
    </lineage>
</organism>
<evidence type="ECO:0000256" key="4">
    <source>
        <dbReference type="ARBA" id="ARBA00022692"/>
    </source>
</evidence>
<feature type="transmembrane region" description="Helical" evidence="7">
    <location>
        <begin position="353"/>
        <end position="378"/>
    </location>
</feature>
<feature type="transmembrane region" description="Helical" evidence="7">
    <location>
        <begin position="26"/>
        <end position="46"/>
    </location>
</feature>
<evidence type="ECO:0000313" key="10">
    <source>
        <dbReference type="Proteomes" id="UP000268084"/>
    </source>
</evidence>
<feature type="transmembrane region" description="Helical" evidence="7">
    <location>
        <begin position="121"/>
        <end position="143"/>
    </location>
</feature>
<reference evidence="9 10" key="1">
    <citation type="submission" date="2018-11" db="EMBL/GenBank/DDBJ databases">
        <authorList>
            <person name="Da X."/>
        </authorList>
    </citation>
    <scope>NUCLEOTIDE SEQUENCE [LARGE SCALE GENOMIC DNA]</scope>
    <source>
        <strain evidence="9 10">S14-144</strain>
    </source>
</reference>
<comment type="subcellular location">
    <subcellularLocation>
        <location evidence="1">Cell membrane</location>
        <topology evidence="1">Multi-pass membrane protein</topology>
    </subcellularLocation>
</comment>
<evidence type="ECO:0000313" key="9">
    <source>
        <dbReference type="EMBL" id="AZI59505.1"/>
    </source>
</evidence>
<evidence type="ECO:0000256" key="7">
    <source>
        <dbReference type="SAM" id="Phobius"/>
    </source>
</evidence>
<proteinExistence type="predicted"/>
<keyword evidence="10" id="KW-1185">Reference proteome</keyword>
<evidence type="ECO:0000256" key="5">
    <source>
        <dbReference type="ARBA" id="ARBA00022989"/>
    </source>
</evidence>
<dbReference type="EMBL" id="CP034170">
    <property type="protein sequence ID" value="AZI59505.1"/>
    <property type="molecule type" value="Genomic_DNA"/>
</dbReference>
<feature type="transmembrane region" description="Helical" evidence="7">
    <location>
        <begin position="189"/>
        <end position="207"/>
    </location>
</feature>
<dbReference type="InterPro" id="IPR001958">
    <property type="entry name" value="Tet-R_TetA/multi-R_MdtG-like"/>
</dbReference>
<keyword evidence="3" id="KW-1003">Cell membrane</keyword>
<feature type="transmembrane region" description="Helical" evidence="7">
    <location>
        <begin position="213"/>
        <end position="235"/>
    </location>
</feature>
<feature type="transmembrane region" description="Helical" evidence="7">
    <location>
        <begin position="84"/>
        <end position="109"/>
    </location>
</feature>
<feature type="transmembrane region" description="Helical" evidence="7">
    <location>
        <begin position="256"/>
        <end position="283"/>
    </location>
</feature>
<dbReference type="GO" id="GO:0022857">
    <property type="term" value="F:transmembrane transporter activity"/>
    <property type="evidence" value="ECO:0007669"/>
    <property type="project" value="InterPro"/>
</dbReference>
<evidence type="ECO:0000256" key="6">
    <source>
        <dbReference type="ARBA" id="ARBA00023136"/>
    </source>
</evidence>
<dbReference type="Pfam" id="PF07690">
    <property type="entry name" value="MFS_1"/>
    <property type="match status" value="1"/>
</dbReference>
<feature type="transmembrane region" description="Helical" evidence="7">
    <location>
        <begin position="58"/>
        <end position="78"/>
    </location>
</feature>
<keyword evidence="4 7" id="KW-0812">Transmembrane</keyword>
<dbReference type="PRINTS" id="PR01035">
    <property type="entry name" value="TCRTETA"/>
</dbReference>
<gene>
    <name evidence="9" type="ORF">EH165_08545</name>
</gene>
<feature type="transmembrane region" description="Helical" evidence="7">
    <location>
        <begin position="289"/>
        <end position="309"/>
    </location>
</feature>
<dbReference type="PANTHER" id="PTHR42718:SF39">
    <property type="entry name" value="ACTINORHODIN TRANSPORTER-RELATED"/>
    <property type="match status" value="1"/>
</dbReference>